<dbReference type="SMART" id="SM00984">
    <property type="entry name" value="UDPG_MGDP_dh_C"/>
    <property type="match status" value="1"/>
</dbReference>
<keyword evidence="5 7" id="KW-0520">NAD</keyword>
<dbReference type="PIRSF" id="PIRSF500134">
    <property type="entry name" value="UDPglc_DH_bac"/>
    <property type="match status" value="1"/>
</dbReference>
<feature type="binding site" evidence="10">
    <location>
        <position position="261"/>
    </location>
    <ligand>
        <name>NAD(+)</name>
        <dbReference type="ChEBI" id="CHEBI:57540"/>
    </ligand>
</feature>
<feature type="binding site" evidence="9">
    <location>
        <begin position="150"/>
        <end position="153"/>
    </location>
    <ligand>
        <name>substrate</name>
    </ligand>
</feature>
<keyword evidence="4 7" id="KW-0560">Oxidoreductase</keyword>
<feature type="active site" description="Nucleophile" evidence="8">
    <location>
        <position position="258"/>
    </location>
</feature>
<sequence>MNISIVGTGYVGLVTGVGLAEIGHHVTCIDINEEKIRKLKKGISPIYEPGIESLILKNISKERLDFTTSFDEGIRFADTIYLAVGTPTGIDGEIDMTSFDKASNEIVDSINGPTIIVIKSTVPVGTNNSLQKMMNERAQHKVTVVSNPEFLREGRALSDLFEGDRIIIGSEDKEAIKTMERINTPFDIPMVITSPKSAELIKYASNAFLATKISFINEIANLCDLVGADIQEVSFGMGLDKRIGSQFLQAGTGYGGSCFPKDTLGLLQIAKESGMKFQLLQEVIKTNSKQQKILVKKLLTKMDTINGKKIAILGVAFKPNTDDIREAPALRIIEELSNQGALVYAYDPIVEKSNKALPQNIRMVDMIEEALNQADAALIVTEWEEIKKLKAEDFKKWMKCPIIVDGRNCFDPNEMVQLGIYYQSIGRGGEKKSLVLK</sequence>
<feature type="binding site" evidence="9">
    <location>
        <position position="202"/>
    </location>
    <ligand>
        <name>substrate</name>
    </ligand>
</feature>
<feature type="binding site" evidence="10">
    <location>
        <position position="153"/>
    </location>
    <ligand>
        <name>NAD(+)</name>
        <dbReference type="ChEBI" id="CHEBI:57540"/>
    </ligand>
</feature>
<evidence type="ECO:0000256" key="5">
    <source>
        <dbReference type="ARBA" id="ARBA00023027"/>
    </source>
</evidence>
<reference evidence="13" key="1">
    <citation type="submission" date="2015-04" db="EMBL/GenBank/DDBJ databases">
        <authorList>
            <person name="Schardt J."/>
            <person name="Mueller-Herbst S."/>
            <person name="Scherer S."/>
            <person name="Huptas C."/>
        </authorList>
    </citation>
    <scope>NUCLEOTIDE SEQUENCE [LARGE SCALE GENOMIC DNA]</scope>
    <source>
        <strain evidence="13">Kiel-L1</strain>
    </source>
</reference>
<dbReference type="PANTHER" id="PTHR43750">
    <property type="entry name" value="UDP-GLUCOSE 6-DEHYDROGENASE TUAD"/>
    <property type="match status" value="1"/>
</dbReference>
<dbReference type="InterPro" id="IPR008927">
    <property type="entry name" value="6-PGluconate_DH-like_C_sf"/>
</dbReference>
<comment type="caution">
    <text evidence="12">The sequence shown here is derived from an EMBL/GenBank/DDBJ whole genome shotgun (WGS) entry which is preliminary data.</text>
</comment>
<feature type="binding site" evidence="9">
    <location>
        <position position="255"/>
    </location>
    <ligand>
        <name>substrate</name>
    </ligand>
</feature>
<gene>
    <name evidence="12" type="ORF">UR08_11480</name>
</gene>
<dbReference type="GO" id="GO:0000271">
    <property type="term" value="P:polysaccharide biosynthetic process"/>
    <property type="evidence" value="ECO:0007669"/>
    <property type="project" value="InterPro"/>
</dbReference>
<dbReference type="UniPathway" id="UPA00038">
    <property type="reaction ID" value="UER00491"/>
</dbReference>
<dbReference type="InterPro" id="IPR036291">
    <property type="entry name" value="NAD(P)-bd_dom_sf"/>
</dbReference>
<dbReference type="Pfam" id="PF03721">
    <property type="entry name" value="UDPG_MGDP_dh_N"/>
    <property type="match status" value="1"/>
</dbReference>
<dbReference type="GO" id="GO:0003979">
    <property type="term" value="F:UDP-glucose 6-dehydrogenase activity"/>
    <property type="evidence" value="ECO:0007669"/>
    <property type="project" value="UniProtKB-EC"/>
</dbReference>
<evidence type="ECO:0000256" key="3">
    <source>
        <dbReference type="ARBA" id="ARBA00012954"/>
    </source>
</evidence>
<dbReference type="InterPro" id="IPR017476">
    <property type="entry name" value="UDP-Glc/GDP-Man"/>
</dbReference>
<dbReference type="Pfam" id="PF00984">
    <property type="entry name" value="UDPG_MGDP_dh"/>
    <property type="match status" value="1"/>
</dbReference>
<dbReference type="SUPFAM" id="SSF51735">
    <property type="entry name" value="NAD(P)-binding Rossmann-fold domains"/>
    <property type="match status" value="1"/>
</dbReference>
<evidence type="ECO:0000313" key="12">
    <source>
        <dbReference type="EMBL" id="RDW99445.1"/>
    </source>
</evidence>
<dbReference type="PANTHER" id="PTHR43750:SF4">
    <property type="entry name" value="UDP-GLUCOSE 6-DEHYDROGENASE YWQF"/>
    <property type="match status" value="1"/>
</dbReference>
<feature type="binding site" evidence="10">
    <location>
        <position position="30"/>
    </location>
    <ligand>
        <name>NAD(+)</name>
        <dbReference type="ChEBI" id="CHEBI:57540"/>
    </ligand>
</feature>
<evidence type="ECO:0000256" key="7">
    <source>
        <dbReference type="PIRNR" id="PIRNR000124"/>
    </source>
</evidence>
<evidence type="ECO:0000256" key="8">
    <source>
        <dbReference type="PIRSR" id="PIRSR500134-1"/>
    </source>
</evidence>
<dbReference type="Proteomes" id="UP000257055">
    <property type="component" value="Unassembled WGS sequence"/>
</dbReference>
<dbReference type="InterPro" id="IPR014027">
    <property type="entry name" value="UDP-Glc/GDP-Man_DH_C"/>
</dbReference>
<dbReference type="Gene3D" id="1.20.5.100">
    <property type="entry name" value="Cytochrome c1, transmembrane anchor, C-terminal"/>
    <property type="match status" value="1"/>
</dbReference>
<evidence type="ECO:0000259" key="11">
    <source>
        <dbReference type="SMART" id="SM00984"/>
    </source>
</evidence>
<feature type="binding site" evidence="10">
    <location>
        <position position="121"/>
    </location>
    <ligand>
        <name>NAD(+)</name>
        <dbReference type="ChEBI" id="CHEBI:57540"/>
    </ligand>
</feature>
<evidence type="ECO:0000256" key="2">
    <source>
        <dbReference type="ARBA" id="ARBA00006601"/>
    </source>
</evidence>
<feature type="binding site" evidence="10">
    <location>
        <position position="35"/>
    </location>
    <ligand>
        <name>NAD(+)</name>
        <dbReference type="ChEBI" id="CHEBI:57540"/>
    </ligand>
</feature>
<dbReference type="AlphaFoldDB" id="A0A3D8TNQ8"/>
<protein>
    <recommendedName>
        <fullName evidence="3 7">UDP-glucose 6-dehydrogenase</fullName>
        <ecNumber evidence="3 7">1.1.1.22</ecNumber>
    </recommendedName>
</protein>
<dbReference type="InterPro" id="IPR001732">
    <property type="entry name" value="UDP-Glc/GDP-Man_DH_N"/>
</dbReference>
<feature type="binding site" evidence="9">
    <location>
        <begin position="247"/>
        <end position="251"/>
    </location>
    <ligand>
        <name>substrate</name>
    </ligand>
</feature>
<name>A0A3D8TNQ8_9LIST</name>
<evidence type="ECO:0000256" key="6">
    <source>
        <dbReference type="ARBA" id="ARBA00047473"/>
    </source>
</evidence>
<dbReference type="RefSeq" id="WP_115753834.1">
    <property type="nucleotide sequence ID" value="NZ_LARY01000003.1"/>
</dbReference>
<evidence type="ECO:0000256" key="4">
    <source>
        <dbReference type="ARBA" id="ARBA00023002"/>
    </source>
</evidence>
<dbReference type="InterPro" id="IPR014026">
    <property type="entry name" value="UDP-Glc/GDP-Man_DH_dimer"/>
</dbReference>
<proteinExistence type="inferred from homology"/>
<evidence type="ECO:0000256" key="10">
    <source>
        <dbReference type="PIRSR" id="PIRSR500134-3"/>
    </source>
</evidence>
<evidence type="ECO:0000256" key="9">
    <source>
        <dbReference type="PIRSR" id="PIRSR500134-2"/>
    </source>
</evidence>
<feature type="binding site" evidence="9">
    <location>
        <position position="318"/>
    </location>
    <ligand>
        <name>substrate</name>
    </ligand>
</feature>
<comment type="catalytic activity">
    <reaction evidence="6 7">
        <text>UDP-alpha-D-glucose + 2 NAD(+) + H2O = UDP-alpha-D-glucuronate + 2 NADH + 3 H(+)</text>
        <dbReference type="Rhea" id="RHEA:23596"/>
        <dbReference type="ChEBI" id="CHEBI:15377"/>
        <dbReference type="ChEBI" id="CHEBI:15378"/>
        <dbReference type="ChEBI" id="CHEBI:57540"/>
        <dbReference type="ChEBI" id="CHEBI:57945"/>
        <dbReference type="ChEBI" id="CHEBI:58052"/>
        <dbReference type="ChEBI" id="CHEBI:58885"/>
        <dbReference type="EC" id="1.1.1.22"/>
    </reaction>
</comment>
<dbReference type="InterPro" id="IPR028357">
    <property type="entry name" value="UDPglc_DH_bac"/>
</dbReference>
<dbReference type="GO" id="GO:0051287">
    <property type="term" value="F:NAD binding"/>
    <property type="evidence" value="ECO:0007669"/>
    <property type="project" value="InterPro"/>
</dbReference>
<comment type="pathway">
    <text evidence="1">Nucleotide-sugar biosynthesis; UDP-alpha-D-glucuronate biosynthesis; UDP-alpha-D-glucuronate from UDP-alpha-D-glucose: step 1/1.</text>
</comment>
<dbReference type="PIRSF" id="PIRSF000124">
    <property type="entry name" value="UDPglc_GDPman_dh"/>
    <property type="match status" value="1"/>
</dbReference>
<feature type="domain" description="UDP-glucose/GDP-mannose dehydrogenase C-terminal" evidence="11">
    <location>
        <begin position="311"/>
        <end position="412"/>
    </location>
</feature>
<evidence type="ECO:0000313" key="13">
    <source>
        <dbReference type="Proteomes" id="UP000257055"/>
    </source>
</evidence>
<dbReference type="InterPro" id="IPR036220">
    <property type="entry name" value="UDP-Glc/GDP-Man_DH_C_sf"/>
</dbReference>
<dbReference type="GO" id="GO:0006065">
    <property type="term" value="P:UDP-glucuronate biosynthetic process"/>
    <property type="evidence" value="ECO:0007669"/>
    <property type="project" value="UniProtKB-UniPathway"/>
</dbReference>
<dbReference type="SUPFAM" id="SSF52413">
    <property type="entry name" value="UDP-glucose/GDP-mannose dehydrogenase C-terminal domain"/>
    <property type="match status" value="1"/>
</dbReference>
<keyword evidence="13" id="KW-1185">Reference proteome</keyword>
<accession>A0A3D8TNQ8</accession>
<dbReference type="SUPFAM" id="SSF48179">
    <property type="entry name" value="6-phosphogluconate dehydrogenase C-terminal domain-like"/>
    <property type="match status" value="1"/>
</dbReference>
<dbReference type="Pfam" id="PF03720">
    <property type="entry name" value="UDPG_MGDP_dh_C"/>
    <property type="match status" value="1"/>
</dbReference>
<dbReference type="NCBIfam" id="TIGR03026">
    <property type="entry name" value="NDP-sugDHase"/>
    <property type="match status" value="1"/>
</dbReference>
<comment type="similarity">
    <text evidence="2 7">Belongs to the UDP-glucose/GDP-mannose dehydrogenase family.</text>
</comment>
<dbReference type="EC" id="1.1.1.22" evidence="3 7"/>
<evidence type="ECO:0000256" key="1">
    <source>
        <dbReference type="ARBA" id="ARBA00004701"/>
    </source>
</evidence>
<dbReference type="Gene3D" id="3.40.50.720">
    <property type="entry name" value="NAD(P)-binding Rossmann-like Domain"/>
    <property type="match status" value="2"/>
</dbReference>
<feature type="binding site" evidence="10">
    <location>
        <position position="86"/>
    </location>
    <ligand>
        <name>NAD(+)</name>
        <dbReference type="ChEBI" id="CHEBI:57540"/>
    </ligand>
</feature>
<feature type="binding site" evidence="10">
    <location>
        <position position="325"/>
    </location>
    <ligand>
        <name>NAD(+)</name>
        <dbReference type="ChEBI" id="CHEBI:57540"/>
    </ligand>
</feature>
<dbReference type="EMBL" id="LARY01000003">
    <property type="protein sequence ID" value="RDW99445.1"/>
    <property type="molecule type" value="Genomic_DNA"/>
</dbReference>
<organism evidence="12 13">
    <name type="scientific">Listeria kieliensis</name>
    <dbReference type="NCBI Taxonomy" id="1621700"/>
    <lineage>
        <taxon>Bacteria</taxon>
        <taxon>Bacillati</taxon>
        <taxon>Bacillota</taxon>
        <taxon>Bacilli</taxon>
        <taxon>Bacillales</taxon>
        <taxon>Listeriaceae</taxon>
        <taxon>Listeria</taxon>
    </lineage>
</organism>